<evidence type="ECO:0000256" key="1">
    <source>
        <dbReference type="SAM" id="MobiDB-lite"/>
    </source>
</evidence>
<accession>A0A7J6VX41</accession>
<keyword evidence="3" id="KW-1185">Reference proteome</keyword>
<feature type="region of interest" description="Disordered" evidence="1">
    <location>
        <begin position="345"/>
        <end position="365"/>
    </location>
</feature>
<dbReference type="AlphaFoldDB" id="A0A7J6VX41"/>
<feature type="region of interest" description="Disordered" evidence="1">
    <location>
        <begin position="545"/>
        <end position="571"/>
    </location>
</feature>
<dbReference type="PANTHER" id="PTHR46872">
    <property type="entry name" value="DNA BINDING PROTEIN"/>
    <property type="match status" value="1"/>
</dbReference>
<organism evidence="2 3">
    <name type="scientific">Thalictrum thalictroides</name>
    <name type="common">Rue-anemone</name>
    <name type="synonym">Anemone thalictroides</name>
    <dbReference type="NCBI Taxonomy" id="46969"/>
    <lineage>
        <taxon>Eukaryota</taxon>
        <taxon>Viridiplantae</taxon>
        <taxon>Streptophyta</taxon>
        <taxon>Embryophyta</taxon>
        <taxon>Tracheophyta</taxon>
        <taxon>Spermatophyta</taxon>
        <taxon>Magnoliopsida</taxon>
        <taxon>Ranunculales</taxon>
        <taxon>Ranunculaceae</taxon>
        <taxon>Thalictroideae</taxon>
        <taxon>Thalictrum</taxon>
    </lineage>
</organism>
<sequence>MDISNGKPIEFQEMLLRLKCAAIKPGNTNIWYVMRKRLLATRKMLFLNYKDIHTKKRKHDQVPHGTGSDPLLKIPKRSKLLQLIDLISSVDPLVENFEKNLQIPCSKPSQGGLVDKRDASGSCIPDGDVDDHSSNGSKKLVLFKPDPSTDGAKRLGGGLQNDKSNCQPILISDDSADCSHATNHCVEVALRPEYPDEQQSIEPAQSKSKGTPKKNEVSRDHSVRNGIPTSNRFQEDITNSTGPESFDYNLDSTRGLGTQIWSREETNPGWIDKKGSDSSSSSDNLDTTEVIKHHPKTSDGLVLCCDLQTNVTISPISEDEPTPRSSSKPDKTTFAITISDDAADCPSTSNMPYNPQGKVATRSSLQDESKRILNFMGDGTKRDVIPIGKRFQADIPNLVNPQSLHYNLDSSKWLGTKIWPTKSGNMDNEIGKGRSDSSCYCDNPDSTECIQHHIYEERSRIQSEIGDAFYSWGFDKMGETVSASWTLDDQNRFAKLFKKKTTSTKQSFWSRACKSFPFKCRESMVSYYFNVFVLRNVRRQVRSQSPVIDSDDDEADDGTGKPKASKRMWLR</sequence>
<dbReference type="OrthoDB" id="1938526at2759"/>
<comment type="caution">
    <text evidence="2">The sequence shown here is derived from an EMBL/GenBank/DDBJ whole genome shotgun (WGS) entry which is preliminary data.</text>
</comment>
<feature type="compositionally biased region" description="Polar residues" evidence="1">
    <location>
        <begin position="197"/>
        <end position="209"/>
    </location>
</feature>
<feature type="compositionally biased region" description="Polar residues" evidence="1">
    <location>
        <begin position="250"/>
        <end position="261"/>
    </location>
</feature>
<gene>
    <name evidence="2" type="ORF">FRX31_020717</name>
</gene>
<feature type="compositionally biased region" description="Polar residues" evidence="1">
    <location>
        <begin position="227"/>
        <end position="243"/>
    </location>
</feature>
<evidence type="ECO:0000313" key="3">
    <source>
        <dbReference type="Proteomes" id="UP000554482"/>
    </source>
</evidence>
<protein>
    <submittedName>
        <fullName evidence="2">At-rich interactive domain-containing protein 2-like</fullName>
    </submittedName>
</protein>
<dbReference type="Proteomes" id="UP000554482">
    <property type="component" value="Unassembled WGS sequence"/>
</dbReference>
<proteinExistence type="predicted"/>
<evidence type="ECO:0000313" key="2">
    <source>
        <dbReference type="EMBL" id="KAF5189696.1"/>
    </source>
</evidence>
<reference evidence="2 3" key="1">
    <citation type="submission" date="2020-06" db="EMBL/GenBank/DDBJ databases">
        <title>Transcriptomic and genomic resources for Thalictrum thalictroides and T. hernandezii: Facilitating candidate gene discovery in an emerging model plant lineage.</title>
        <authorList>
            <person name="Arias T."/>
            <person name="Riano-Pachon D.M."/>
            <person name="Di Stilio V.S."/>
        </authorList>
    </citation>
    <scope>NUCLEOTIDE SEQUENCE [LARGE SCALE GENOMIC DNA]</scope>
    <source>
        <strain evidence="3">cv. WT478/WT964</strain>
        <tissue evidence="2">Leaves</tissue>
    </source>
</reference>
<feature type="region of interest" description="Disordered" evidence="1">
    <location>
        <begin position="108"/>
        <end position="162"/>
    </location>
</feature>
<feature type="region of interest" description="Disordered" evidence="1">
    <location>
        <begin position="192"/>
        <end position="286"/>
    </location>
</feature>
<name>A0A7J6VX41_THATH</name>
<feature type="compositionally biased region" description="Basic and acidic residues" evidence="1">
    <location>
        <begin position="262"/>
        <end position="276"/>
    </location>
</feature>
<dbReference type="PANTHER" id="PTHR46872:SF10">
    <property type="entry name" value="MYB-LIKE DOMAIN-CONTAINING PROTEIN"/>
    <property type="match status" value="1"/>
</dbReference>
<dbReference type="EMBL" id="JABWDY010025130">
    <property type="protein sequence ID" value="KAF5189696.1"/>
    <property type="molecule type" value="Genomic_DNA"/>
</dbReference>
<feature type="compositionally biased region" description="Basic and acidic residues" evidence="1">
    <location>
        <begin position="213"/>
        <end position="223"/>
    </location>
</feature>